<sequence>MHPKQICIDLASLGSPLVLDGNDLYIEKPENVYPELEEFVQTYKKRIIQYLQGSYSEHDHSVKQTIDKVINYIMGKQQDMNRKIDVWLNHDEESLIKLMKLLSIFWENGWRNLDHSVSNFEDEETDKLSLEIYERAMSYFKGNKV</sequence>
<dbReference type="Proteomes" id="UP000674416">
    <property type="component" value="Unassembled WGS sequence"/>
</dbReference>
<dbReference type="EMBL" id="JAFDST010000006">
    <property type="protein sequence ID" value="MBP1083485.1"/>
    <property type="molecule type" value="Genomic_DNA"/>
</dbReference>
<protein>
    <submittedName>
        <fullName evidence="1">Uncharacterized protein</fullName>
    </submittedName>
</protein>
<evidence type="ECO:0000313" key="1">
    <source>
        <dbReference type="EMBL" id="MBP1083485.1"/>
    </source>
</evidence>
<reference evidence="1 2" key="1">
    <citation type="submission" date="2021-01" db="EMBL/GenBank/DDBJ databases">
        <title>Genomic Encyclopedia of Type Strains, Phase IV (KMG-IV): sequencing the most valuable type-strain genomes for metagenomic binning, comparative biology and taxonomic classification.</title>
        <authorList>
            <person name="Goeker M."/>
        </authorList>
    </citation>
    <scope>NUCLEOTIDE SEQUENCE [LARGE SCALE GENOMIC DNA]</scope>
    <source>
        <strain evidence="1 2">DSM 103394</strain>
    </source>
</reference>
<comment type="caution">
    <text evidence="1">The sequence shown here is derived from an EMBL/GenBank/DDBJ whole genome shotgun (WGS) entry which is preliminary data.</text>
</comment>
<keyword evidence="2" id="KW-1185">Reference proteome</keyword>
<evidence type="ECO:0000313" key="2">
    <source>
        <dbReference type="Proteomes" id="UP000674416"/>
    </source>
</evidence>
<dbReference type="RefSeq" id="WP_211086263.1">
    <property type="nucleotide sequence ID" value="NZ_JAFDST010000006.1"/>
</dbReference>
<gene>
    <name evidence="1" type="ORF">JOC74_004013</name>
</gene>
<organism evidence="1 2">
    <name type="scientific">Bacillus capparidis</name>
    <dbReference type="NCBI Taxonomy" id="1840411"/>
    <lineage>
        <taxon>Bacteria</taxon>
        <taxon>Bacillati</taxon>
        <taxon>Bacillota</taxon>
        <taxon>Bacilli</taxon>
        <taxon>Bacillales</taxon>
        <taxon>Bacillaceae</taxon>
        <taxon>Bacillus</taxon>
    </lineage>
</organism>
<name>A0ABS4D1K8_9BACI</name>
<accession>A0ABS4D1K8</accession>
<proteinExistence type="predicted"/>